<dbReference type="RefSeq" id="WP_026484314.1">
    <property type="nucleotide sequence ID" value="NZ_JAPKNB010000008.1"/>
</dbReference>
<feature type="chain" id="PRO_5043756230" evidence="1">
    <location>
        <begin position="21"/>
        <end position="323"/>
    </location>
</feature>
<protein>
    <submittedName>
        <fullName evidence="2">Uncharacterized protein</fullName>
    </submittedName>
</protein>
<organism evidence="2 3">
    <name type="scientific">Alcaligenes phenolicus</name>
    <dbReference type="NCBI Taxonomy" id="232846"/>
    <lineage>
        <taxon>Bacteria</taxon>
        <taxon>Pseudomonadati</taxon>
        <taxon>Pseudomonadota</taxon>
        <taxon>Betaproteobacteria</taxon>
        <taxon>Burkholderiales</taxon>
        <taxon>Alcaligenaceae</taxon>
        <taxon>Alcaligenes</taxon>
    </lineage>
</organism>
<evidence type="ECO:0000313" key="3">
    <source>
        <dbReference type="Proteomes" id="UP001208074"/>
    </source>
</evidence>
<dbReference type="EMBL" id="JAPKNB010000008">
    <property type="protein sequence ID" value="MCX5566190.1"/>
    <property type="molecule type" value="Genomic_DNA"/>
</dbReference>
<name>A0AAW5W0T8_9BURK</name>
<sequence length="323" mass="35985">MKKITLALGTWMVLAGSAQAGPACEYLRNYVALQPQTGDELQMQDQDGACLVQNGQWSAGFSSMLLAFDELVLRDEGLASLSERQVIPDSMDLQVGGIYVLTGRLPGQDYVMRLQAKPMDFTFKYKWDSALAQLHLEQIRLRSQYLREVRAQAQFGIKSAAGRALGADDLEQAELKSLNLYLDNQNLIQSMVMPALVMNMSMYEDPRPGIEKALLAARTSVQLMPDSVADRDSRDALLAFIAQLPAPQGRLSLNMTMDPPWPAARLESGLSVDQVRKLMSGMKVQARFNTGQEIPSVYVWLRDRLRHALRLFGPRKAGDDVSY</sequence>
<evidence type="ECO:0000256" key="1">
    <source>
        <dbReference type="SAM" id="SignalP"/>
    </source>
</evidence>
<proteinExistence type="predicted"/>
<gene>
    <name evidence="2" type="ORF">OSH02_12525</name>
</gene>
<dbReference type="AlphaFoldDB" id="A0AAW5W0T8"/>
<accession>A0AAW5W0T8</accession>
<dbReference type="Proteomes" id="UP001208074">
    <property type="component" value="Unassembled WGS sequence"/>
</dbReference>
<keyword evidence="1" id="KW-0732">Signal</keyword>
<evidence type="ECO:0000313" key="2">
    <source>
        <dbReference type="EMBL" id="MCX5566190.1"/>
    </source>
</evidence>
<reference evidence="2" key="1">
    <citation type="submission" date="2022-11" db="EMBL/GenBank/DDBJ databases">
        <title>Biodiversity and phylogenetic relationships of bacteria.</title>
        <authorList>
            <person name="Machado R.A.R."/>
            <person name="Bhat A."/>
            <person name="Loulou A."/>
            <person name="Kallel S."/>
        </authorList>
    </citation>
    <scope>NUCLEOTIDE SEQUENCE</scope>
    <source>
        <strain evidence="2">DSM 16503</strain>
    </source>
</reference>
<comment type="caution">
    <text evidence="2">The sequence shown here is derived from an EMBL/GenBank/DDBJ whole genome shotgun (WGS) entry which is preliminary data.</text>
</comment>
<feature type="signal peptide" evidence="1">
    <location>
        <begin position="1"/>
        <end position="20"/>
    </location>
</feature>